<dbReference type="Proteomes" id="UP000053144">
    <property type="component" value="Unassembled WGS sequence"/>
</dbReference>
<sequence length="165" mass="17881">MAGNRISKKAAATERKRCFERCSSPHLGRSSKLTSLVLQHPAGRCHIHGLQRPELRGRSFIQRLHSSREDVVMCKGTKKEAWLEVRGRSIIPAAIYEQCPGCAGRNGFTGTELEAGGSHSHGSRSSRVFSVLAAAWNVGTTLPKNLAAEKHTTQTNEGPLLGNIG</sequence>
<proteinExistence type="predicted"/>
<evidence type="ECO:0000313" key="1">
    <source>
        <dbReference type="EMBL" id="KOM28316.1"/>
    </source>
</evidence>
<dbReference type="EMBL" id="KQ258425">
    <property type="protein sequence ID" value="KOM28316.1"/>
    <property type="molecule type" value="Genomic_DNA"/>
</dbReference>
<evidence type="ECO:0000313" key="2">
    <source>
        <dbReference type="Proteomes" id="UP000053144"/>
    </source>
</evidence>
<organism evidence="1 2">
    <name type="scientific">Phaseolus angularis</name>
    <name type="common">Azuki bean</name>
    <name type="synonym">Vigna angularis</name>
    <dbReference type="NCBI Taxonomy" id="3914"/>
    <lineage>
        <taxon>Eukaryota</taxon>
        <taxon>Viridiplantae</taxon>
        <taxon>Streptophyta</taxon>
        <taxon>Embryophyta</taxon>
        <taxon>Tracheophyta</taxon>
        <taxon>Spermatophyta</taxon>
        <taxon>Magnoliopsida</taxon>
        <taxon>eudicotyledons</taxon>
        <taxon>Gunneridae</taxon>
        <taxon>Pentapetalae</taxon>
        <taxon>rosids</taxon>
        <taxon>fabids</taxon>
        <taxon>Fabales</taxon>
        <taxon>Fabaceae</taxon>
        <taxon>Papilionoideae</taxon>
        <taxon>50 kb inversion clade</taxon>
        <taxon>NPAAA clade</taxon>
        <taxon>indigoferoid/millettioid clade</taxon>
        <taxon>Phaseoleae</taxon>
        <taxon>Vigna</taxon>
    </lineage>
</organism>
<name>A0A0L9TD38_PHAAN</name>
<gene>
    <name evidence="1" type="ORF">LR48_Vigan521s000400</name>
</gene>
<reference evidence="2" key="1">
    <citation type="journal article" date="2015" name="Proc. Natl. Acad. Sci. U.S.A.">
        <title>Genome sequencing of adzuki bean (Vigna angularis) provides insight into high starch and low fat accumulation and domestication.</title>
        <authorList>
            <person name="Yang K."/>
            <person name="Tian Z."/>
            <person name="Chen C."/>
            <person name="Luo L."/>
            <person name="Zhao B."/>
            <person name="Wang Z."/>
            <person name="Yu L."/>
            <person name="Li Y."/>
            <person name="Sun Y."/>
            <person name="Li W."/>
            <person name="Chen Y."/>
            <person name="Li Y."/>
            <person name="Zhang Y."/>
            <person name="Ai D."/>
            <person name="Zhao J."/>
            <person name="Shang C."/>
            <person name="Ma Y."/>
            <person name="Wu B."/>
            <person name="Wang M."/>
            <person name="Gao L."/>
            <person name="Sun D."/>
            <person name="Zhang P."/>
            <person name="Guo F."/>
            <person name="Wang W."/>
            <person name="Li Y."/>
            <person name="Wang J."/>
            <person name="Varshney R.K."/>
            <person name="Wang J."/>
            <person name="Ling H.Q."/>
            <person name="Wan P."/>
        </authorList>
    </citation>
    <scope>NUCLEOTIDE SEQUENCE</scope>
    <source>
        <strain evidence="2">cv. Jingnong 6</strain>
    </source>
</reference>
<dbReference type="Gramene" id="KOM28316">
    <property type="protein sequence ID" value="KOM28316"/>
    <property type="gene ID" value="LR48_Vigan521s000400"/>
</dbReference>
<dbReference type="AlphaFoldDB" id="A0A0L9TD38"/>
<accession>A0A0L9TD38</accession>
<protein>
    <submittedName>
        <fullName evidence="1">Uncharacterized protein</fullName>
    </submittedName>
</protein>